<dbReference type="InterPro" id="IPR029052">
    <property type="entry name" value="Metallo-depent_PP-like"/>
</dbReference>
<dbReference type="GO" id="GO:0009245">
    <property type="term" value="P:lipid A biosynthetic process"/>
    <property type="evidence" value="ECO:0007669"/>
    <property type="project" value="TreeGrafter"/>
</dbReference>
<protein>
    <submittedName>
        <fullName evidence="3">Metallophosphoesterase</fullName>
    </submittedName>
</protein>
<dbReference type="GO" id="GO:0008758">
    <property type="term" value="F:UDP-2,3-diacylglucosamine hydrolase activity"/>
    <property type="evidence" value="ECO:0007669"/>
    <property type="project" value="TreeGrafter"/>
</dbReference>
<feature type="transmembrane region" description="Helical" evidence="1">
    <location>
        <begin position="12"/>
        <end position="36"/>
    </location>
</feature>
<dbReference type="GO" id="GO:0016020">
    <property type="term" value="C:membrane"/>
    <property type="evidence" value="ECO:0007669"/>
    <property type="project" value="GOC"/>
</dbReference>
<keyword evidence="1" id="KW-1133">Transmembrane helix</keyword>
<evidence type="ECO:0000259" key="2">
    <source>
        <dbReference type="Pfam" id="PF00149"/>
    </source>
</evidence>
<keyword evidence="1" id="KW-0812">Transmembrane</keyword>
<dbReference type="InterPro" id="IPR004843">
    <property type="entry name" value="Calcineurin-like_PHP"/>
</dbReference>
<gene>
    <name evidence="3" type="ORF">DC345_03475</name>
</gene>
<accession>A0A329R566</accession>
<organism evidence="3 4">
    <name type="scientific">Paenibacillus taichungensis</name>
    <dbReference type="NCBI Taxonomy" id="484184"/>
    <lineage>
        <taxon>Bacteria</taxon>
        <taxon>Bacillati</taxon>
        <taxon>Bacillota</taxon>
        <taxon>Bacilli</taxon>
        <taxon>Bacillales</taxon>
        <taxon>Paenibacillaceae</taxon>
        <taxon>Paenibacillus</taxon>
    </lineage>
</organism>
<dbReference type="SUPFAM" id="SSF56300">
    <property type="entry name" value="Metallo-dependent phosphatases"/>
    <property type="match status" value="1"/>
</dbReference>
<reference evidence="3 4" key="1">
    <citation type="submission" date="2018-04" db="EMBL/GenBank/DDBJ databases">
        <title>Paenibacillus taichungensis Genome sequencing and assembly.</title>
        <authorList>
            <person name="Xu J."/>
            <person name="Rensing C."/>
            <person name="Mazhar H.S."/>
        </authorList>
    </citation>
    <scope>NUCLEOTIDE SEQUENCE [LARGE SCALE GENOMIC DNA]</scope>
    <source>
        <strain evidence="3 4">NC1</strain>
    </source>
</reference>
<feature type="domain" description="Calcineurin-like phosphoesterase" evidence="2">
    <location>
        <begin position="65"/>
        <end position="215"/>
    </location>
</feature>
<dbReference type="PANTHER" id="PTHR31302:SF32">
    <property type="entry name" value="PHOSPHOESTERASE"/>
    <property type="match status" value="1"/>
</dbReference>
<dbReference type="Proteomes" id="UP000250642">
    <property type="component" value="Unassembled WGS sequence"/>
</dbReference>
<proteinExistence type="predicted"/>
<comment type="caution">
    <text evidence="3">The sequence shown here is derived from an EMBL/GenBank/DDBJ whole genome shotgun (WGS) entry which is preliminary data.</text>
</comment>
<dbReference type="AlphaFoldDB" id="A0A329R566"/>
<dbReference type="InterPro" id="IPR051158">
    <property type="entry name" value="Metallophosphoesterase_sf"/>
</dbReference>
<dbReference type="Gene3D" id="3.60.21.10">
    <property type="match status" value="1"/>
</dbReference>
<evidence type="ECO:0000256" key="1">
    <source>
        <dbReference type="SAM" id="Phobius"/>
    </source>
</evidence>
<dbReference type="Pfam" id="PF00149">
    <property type="entry name" value="Metallophos"/>
    <property type="match status" value="1"/>
</dbReference>
<dbReference type="PANTHER" id="PTHR31302">
    <property type="entry name" value="TRANSMEMBRANE PROTEIN WITH METALLOPHOSPHOESTERASE DOMAIN-RELATED"/>
    <property type="match status" value="1"/>
</dbReference>
<dbReference type="EMBL" id="QEVW01000003">
    <property type="protein sequence ID" value="RAW18208.1"/>
    <property type="molecule type" value="Genomic_DNA"/>
</dbReference>
<name>A0A329R566_9BACL</name>
<evidence type="ECO:0000313" key="4">
    <source>
        <dbReference type="Proteomes" id="UP000250642"/>
    </source>
</evidence>
<sequence>MVGDKRSAFIGYFPSMAMVVLAWIVAVILAGIGLLVHMWREAHLHHIVPDEVEVPNLPSSFDGSKILYLSDIHKRMLKKNDLEHLRNQVDWVIIGGDVAEKGISWSIVRHNMNLLAYIAPTFTVYGNHDKRAGTVHLERIFRDTGVQLLQDSTTYLRKGNSKLCLVGIDYRSRQGDSLLAELESKDCKIAIVHDPLEALHLNAPVDLILSGHTHGGQLVIPGLGPVFLNKTYRSVSSGWFSLKKDNNDTEQQGKILVSKGYGTNHLPLRLCCPAEMHIITLRMHSNKQP</sequence>
<evidence type="ECO:0000313" key="3">
    <source>
        <dbReference type="EMBL" id="RAW18208.1"/>
    </source>
</evidence>
<keyword evidence="1" id="KW-0472">Membrane</keyword>